<name>A0ABR8W2Q6_9MICO</name>
<dbReference type="InterPro" id="IPR022902">
    <property type="entry name" value="NAcTrfase_Eis"/>
</dbReference>
<dbReference type="SUPFAM" id="SSF55729">
    <property type="entry name" value="Acyl-CoA N-acyltransferases (Nat)"/>
    <property type="match status" value="1"/>
</dbReference>
<evidence type="ECO:0000256" key="2">
    <source>
        <dbReference type="ARBA" id="ARBA00023315"/>
    </source>
</evidence>
<organism evidence="6 7">
    <name type="scientific">Microbacterium commune</name>
    <dbReference type="NCBI Taxonomy" id="2762219"/>
    <lineage>
        <taxon>Bacteria</taxon>
        <taxon>Bacillati</taxon>
        <taxon>Actinomycetota</taxon>
        <taxon>Actinomycetes</taxon>
        <taxon>Micrococcales</taxon>
        <taxon>Microbacteriaceae</taxon>
        <taxon>Microbacterium</taxon>
    </lineage>
</organism>
<evidence type="ECO:0000256" key="1">
    <source>
        <dbReference type="ARBA" id="ARBA00022679"/>
    </source>
</evidence>
<feature type="domain" description="Eis-like acetyltransferase" evidence="5">
    <location>
        <begin position="214"/>
        <end position="324"/>
    </location>
</feature>
<feature type="active site" description="Proton donor" evidence="3">
    <location>
        <position position="149"/>
    </location>
</feature>
<dbReference type="InterPro" id="IPR025559">
    <property type="entry name" value="Eis_dom"/>
</dbReference>
<proteinExistence type="inferred from homology"/>
<dbReference type="InterPro" id="IPR051554">
    <property type="entry name" value="Acetyltransferase_Eis"/>
</dbReference>
<dbReference type="RefSeq" id="WP_191711812.1">
    <property type="nucleotide sequence ID" value="NZ_JACSPX010000001.1"/>
</dbReference>
<dbReference type="Pfam" id="PF17668">
    <property type="entry name" value="Acetyltransf_17"/>
    <property type="match status" value="1"/>
</dbReference>
<dbReference type="InterPro" id="IPR041380">
    <property type="entry name" value="Acetyltransf_17"/>
</dbReference>
<gene>
    <name evidence="6" type="ORF">H9633_01270</name>
</gene>
<dbReference type="Pfam" id="PF13530">
    <property type="entry name" value="SCP2_2"/>
    <property type="match status" value="1"/>
</dbReference>
<comment type="subunit">
    <text evidence="3">Homohexamer; trimer of dimers.</text>
</comment>
<feature type="binding site" evidence="3">
    <location>
        <begin position="108"/>
        <end position="110"/>
    </location>
    <ligand>
        <name>acetyl-CoA</name>
        <dbReference type="ChEBI" id="CHEBI:57288"/>
    </ligand>
</feature>
<dbReference type="HAMAP" id="MF_01812">
    <property type="entry name" value="Eis"/>
    <property type="match status" value="1"/>
</dbReference>
<dbReference type="SUPFAM" id="SSF55718">
    <property type="entry name" value="SCP-like"/>
    <property type="match status" value="1"/>
</dbReference>
<keyword evidence="2 3" id="KW-0012">Acyltransferase</keyword>
<feature type="domain" description="Enhanced intracellular survival protein" evidence="4">
    <location>
        <begin position="329"/>
        <end position="424"/>
    </location>
</feature>
<dbReference type="EMBL" id="JACSPX010000001">
    <property type="protein sequence ID" value="MBD8010926.1"/>
    <property type="molecule type" value="Genomic_DNA"/>
</dbReference>
<comment type="similarity">
    <text evidence="3">Belongs to the acetyltransferase Eis family.</text>
</comment>
<evidence type="ECO:0000313" key="6">
    <source>
        <dbReference type="EMBL" id="MBD8010926.1"/>
    </source>
</evidence>
<dbReference type="PANTHER" id="PTHR37817">
    <property type="entry name" value="N-ACETYLTRANSFERASE EIS"/>
    <property type="match status" value="1"/>
</dbReference>
<dbReference type="InterPro" id="IPR016181">
    <property type="entry name" value="Acyl_CoA_acyltransferase"/>
</dbReference>
<feature type="binding site" evidence="3">
    <location>
        <begin position="116"/>
        <end position="121"/>
    </location>
    <ligand>
        <name>acetyl-CoA</name>
        <dbReference type="ChEBI" id="CHEBI:57288"/>
    </ligand>
</feature>
<comment type="caution">
    <text evidence="6">The sequence shown here is derived from an EMBL/GenBank/DDBJ whole genome shotgun (WGS) entry which is preliminary data.</text>
</comment>
<evidence type="ECO:0000259" key="5">
    <source>
        <dbReference type="Pfam" id="PF17668"/>
    </source>
</evidence>
<sequence>MTAPEETIISVDPDSQRRLRERGLDYRIADMAVDADAEGFLRADSRGFLDEDPTDAELAQARETMRARRNIGVYDPAAGTWPIATVNSWVTPLTLPGGEVDMWAISSVTVAGTHRRRGIARDLLEGELRAAARAGAPVAGLTASEATIYGRYGFGPAVPVMRFTLDTARAGWAGGEASAGRLVYADKQTLADDLERLHEASRSHRSGQIAGWRGRWQRMAGLAAGDKEAAAVRGVRFIDADGAVQGAMAYTLAELPGGFRSEMRIRSIITASDEALRAIWRFVVQHDLVTTARVDLRPLDDPLPWLVADQRAVTAEVHDHGWLRVLDIEAALGARTYSAPLDIVLRVEDPLGFAAGDWRIRIDESGRCRIAATSASPDVTLGVVELSTIYAGGVSASQLAAAGRVHGDGDALSALSRAFLTAPAVLLGIWY</sequence>
<dbReference type="Gene3D" id="3.30.1050.10">
    <property type="entry name" value="SCP2 sterol-binding domain"/>
    <property type="match status" value="1"/>
</dbReference>
<reference evidence="6 7" key="1">
    <citation type="submission" date="2020-08" db="EMBL/GenBank/DDBJ databases">
        <title>A Genomic Blueprint of the Chicken Gut Microbiome.</title>
        <authorList>
            <person name="Gilroy R."/>
            <person name="Ravi A."/>
            <person name="Getino M."/>
            <person name="Pursley I."/>
            <person name="Horton D.L."/>
            <person name="Alikhan N.-F."/>
            <person name="Baker D."/>
            <person name="Gharbi K."/>
            <person name="Hall N."/>
            <person name="Watson M."/>
            <person name="Adriaenssens E.M."/>
            <person name="Foster-Nyarko E."/>
            <person name="Jarju S."/>
            <person name="Secka A."/>
            <person name="Antonio M."/>
            <person name="Oren A."/>
            <person name="Chaudhuri R."/>
            <person name="La Ragione R.M."/>
            <person name="Hildebrand F."/>
            <person name="Pallen M.J."/>
        </authorList>
    </citation>
    <scope>NUCLEOTIDE SEQUENCE [LARGE SCALE GENOMIC DNA]</scope>
    <source>
        <strain evidence="6 7">Re1</strain>
    </source>
</reference>
<feature type="active site" description="Proton acceptor; via carboxylate" evidence="3">
    <location>
        <position position="431"/>
    </location>
</feature>
<evidence type="ECO:0000259" key="4">
    <source>
        <dbReference type="Pfam" id="PF13530"/>
    </source>
</evidence>
<keyword evidence="7" id="KW-1185">Reference proteome</keyword>
<feature type="binding site" evidence="3">
    <location>
        <begin position="144"/>
        <end position="145"/>
    </location>
    <ligand>
        <name>acetyl-CoA</name>
        <dbReference type="ChEBI" id="CHEBI:57288"/>
    </ligand>
</feature>
<protein>
    <submittedName>
        <fullName evidence="6">GNAT family N-acetyltransferase</fullName>
    </submittedName>
</protein>
<dbReference type="Proteomes" id="UP000611521">
    <property type="component" value="Unassembled WGS sequence"/>
</dbReference>
<accession>A0ABR8W2Q6</accession>
<keyword evidence="1 3" id="KW-0808">Transferase</keyword>
<dbReference type="Gene3D" id="3.40.630.30">
    <property type="match status" value="2"/>
</dbReference>
<evidence type="ECO:0000313" key="7">
    <source>
        <dbReference type="Proteomes" id="UP000611521"/>
    </source>
</evidence>
<evidence type="ECO:0000256" key="3">
    <source>
        <dbReference type="HAMAP-Rule" id="MF_01812"/>
    </source>
</evidence>
<dbReference type="PANTHER" id="PTHR37817:SF1">
    <property type="entry name" value="N-ACETYLTRANSFERASE EIS"/>
    <property type="match status" value="1"/>
</dbReference>
<dbReference type="InterPro" id="IPR036527">
    <property type="entry name" value="SCP2_sterol-bd_dom_sf"/>
</dbReference>
<dbReference type="Pfam" id="PF13527">
    <property type="entry name" value="Acetyltransf_9"/>
    <property type="match status" value="1"/>
</dbReference>